<evidence type="ECO:0000256" key="3">
    <source>
        <dbReference type="ARBA" id="ARBA00022989"/>
    </source>
</evidence>
<evidence type="ECO:0000256" key="2">
    <source>
        <dbReference type="ARBA" id="ARBA00022692"/>
    </source>
</evidence>
<dbReference type="PANTHER" id="PTHR21493:SF9">
    <property type="entry name" value="GOLGI TRANSPORT PROTEIN 1-RELATED"/>
    <property type="match status" value="1"/>
</dbReference>
<keyword evidence="9" id="KW-1185">Reference proteome</keyword>
<dbReference type="InterPro" id="IPR007305">
    <property type="entry name" value="Vesicle_transpt_Got1/SFT2"/>
</dbReference>
<name>A0ABR0PZQ2_GOSAR</name>
<dbReference type="PANTHER" id="PTHR21493">
    <property type="entry name" value="CGI-141-RELATED/LIPASE CONTAINING PROTEIN"/>
    <property type="match status" value="1"/>
</dbReference>
<protein>
    <recommendedName>
        <fullName evidence="10">Vesicle transport protein GOT1B-like</fullName>
    </recommendedName>
</protein>
<dbReference type="EMBL" id="JARKNE010000005">
    <property type="protein sequence ID" value="KAK5832385.1"/>
    <property type="molecule type" value="Genomic_DNA"/>
</dbReference>
<evidence type="ECO:0000256" key="7">
    <source>
        <dbReference type="SAM" id="Phobius"/>
    </source>
</evidence>
<evidence type="ECO:0000256" key="5">
    <source>
        <dbReference type="ARBA" id="ARBA00023136"/>
    </source>
</evidence>
<comment type="similarity">
    <text evidence="6">Belongs to the GOT1 family.</text>
</comment>
<evidence type="ECO:0000256" key="4">
    <source>
        <dbReference type="ARBA" id="ARBA00023034"/>
    </source>
</evidence>
<accession>A0ABR0PZQ2</accession>
<keyword evidence="4" id="KW-0333">Golgi apparatus</keyword>
<sequence length="244" mass="27408">MFNRLHPNFADFTNSTRQPLAAKFPMYGVRPSSNAASNGSGISIISPMASFEMNDRKKIGLGLTGFGIFFSFLGIIFFFDKGFLAMGNILFISGVALTIGLKSTMQFFMKRQNFKGTISFGVGFFFLVIGWPIIGMVLEAYGFIVLFSGFWPTLAVFLQRIPIVGWLFQQRYIRSREYLHNIAKCKFRCPGKESAYGSDTYYDMYDVSHSSVTLRAHVTNSKESANPASGFNFRSIDLKHTKSL</sequence>
<comment type="subcellular location">
    <subcellularLocation>
        <location evidence="1">Golgi apparatus membrane</location>
        <topology evidence="1">Multi-pass membrane protein</topology>
    </subcellularLocation>
</comment>
<proteinExistence type="inferred from homology"/>
<dbReference type="Pfam" id="PF04178">
    <property type="entry name" value="Got1"/>
    <property type="match status" value="1"/>
</dbReference>
<feature type="transmembrane region" description="Helical" evidence="7">
    <location>
        <begin position="116"/>
        <end position="134"/>
    </location>
</feature>
<gene>
    <name evidence="8" type="ORF">PVK06_016187</name>
</gene>
<feature type="transmembrane region" description="Helical" evidence="7">
    <location>
        <begin position="85"/>
        <end position="104"/>
    </location>
</feature>
<keyword evidence="3 7" id="KW-1133">Transmembrane helix</keyword>
<evidence type="ECO:0000256" key="6">
    <source>
        <dbReference type="ARBA" id="ARBA00025799"/>
    </source>
</evidence>
<feature type="transmembrane region" description="Helical" evidence="7">
    <location>
        <begin position="59"/>
        <end position="79"/>
    </location>
</feature>
<keyword evidence="5 7" id="KW-0472">Membrane</keyword>
<evidence type="ECO:0008006" key="10">
    <source>
        <dbReference type="Google" id="ProtNLM"/>
    </source>
</evidence>
<reference evidence="8 9" key="1">
    <citation type="submission" date="2023-03" db="EMBL/GenBank/DDBJ databases">
        <title>WGS of Gossypium arboreum.</title>
        <authorList>
            <person name="Yu D."/>
        </authorList>
    </citation>
    <scope>NUCLEOTIDE SEQUENCE [LARGE SCALE GENOMIC DNA]</scope>
    <source>
        <tissue evidence="8">Leaf</tissue>
    </source>
</reference>
<organism evidence="8 9">
    <name type="scientific">Gossypium arboreum</name>
    <name type="common">Tree cotton</name>
    <name type="synonym">Gossypium nanking</name>
    <dbReference type="NCBI Taxonomy" id="29729"/>
    <lineage>
        <taxon>Eukaryota</taxon>
        <taxon>Viridiplantae</taxon>
        <taxon>Streptophyta</taxon>
        <taxon>Embryophyta</taxon>
        <taxon>Tracheophyta</taxon>
        <taxon>Spermatophyta</taxon>
        <taxon>Magnoliopsida</taxon>
        <taxon>eudicotyledons</taxon>
        <taxon>Gunneridae</taxon>
        <taxon>Pentapetalae</taxon>
        <taxon>rosids</taxon>
        <taxon>malvids</taxon>
        <taxon>Malvales</taxon>
        <taxon>Malvaceae</taxon>
        <taxon>Malvoideae</taxon>
        <taxon>Gossypium</taxon>
    </lineage>
</organism>
<dbReference type="InterPro" id="IPR045176">
    <property type="entry name" value="Got1"/>
</dbReference>
<dbReference type="Proteomes" id="UP001358586">
    <property type="component" value="Chromosome 5"/>
</dbReference>
<evidence type="ECO:0000313" key="8">
    <source>
        <dbReference type="EMBL" id="KAK5832385.1"/>
    </source>
</evidence>
<keyword evidence="2 7" id="KW-0812">Transmembrane</keyword>
<evidence type="ECO:0000313" key="9">
    <source>
        <dbReference type="Proteomes" id="UP001358586"/>
    </source>
</evidence>
<comment type="caution">
    <text evidence="8">The sequence shown here is derived from an EMBL/GenBank/DDBJ whole genome shotgun (WGS) entry which is preliminary data.</text>
</comment>
<evidence type="ECO:0000256" key="1">
    <source>
        <dbReference type="ARBA" id="ARBA00004653"/>
    </source>
</evidence>
<feature type="transmembrane region" description="Helical" evidence="7">
    <location>
        <begin position="140"/>
        <end position="168"/>
    </location>
</feature>